<comment type="catalytic activity">
    <reaction evidence="3">
        <text>xanthosine + phosphate = alpha-D-ribose 1-phosphate + xanthine</text>
        <dbReference type="Rhea" id="RHEA:27638"/>
        <dbReference type="ChEBI" id="CHEBI:17712"/>
        <dbReference type="ChEBI" id="CHEBI:18107"/>
        <dbReference type="ChEBI" id="CHEBI:43474"/>
        <dbReference type="ChEBI" id="CHEBI:57720"/>
        <dbReference type="EC" id="2.4.2.1"/>
    </reaction>
</comment>
<evidence type="ECO:0000313" key="5">
    <source>
        <dbReference type="Proteomes" id="UP000651208"/>
    </source>
</evidence>
<comment type="catalytic activity">
    <reaction evidence="3">
        <text>cytidine + phosphate = cytosine + alpha-D-ribose 1-phosphate</text>
        <dbReference type="Rhea" id="RHEA:52540"/>
        <dbReference type="ChEBI" id="CHEBI:16040"/>
        <dbReference type="ChEBI" id="CHEBI:17562"/>
        <dbReference type="ChEBI" id="CHEBI:43474"/>
        <dbReference type="ChEBI" id="CHEBI:57720"/>
        <dbReference type="EC" id="2.4.2.2"/>
    </reaction>
</comment>
<sequence>MLTINEYFSGKVKSIHFHNANSGESSIGVMVPGDYTFSTNFPEEITIISGSLNVLLPTAKDWQILQVGQVFHVQGKSEFSVQVAEPTAYLCRYL</sequence>
<dbReference type="HAMAP" id="MF_01537">
    <property type="entry name" value="Nucleos_phosphorylase_PpnP"/>
    <property type="match status" value="1"/>
</dbReference>
<keyword evidence="2 3" id="KW-0808">Transferase</keyword>
<protein>
    <recommendedName>
        <fullName evidence="3">Pyrimidine/purine nucleoside phosphorylase</fullName>
        <ecNumber evidence="3">2.4.2.1</ecNumber>
        <ecNumber evidence="3">2.4.2.2</ecNumber>
    </recommendedName>
    <alternativeName>
        <fullName evidence="3">Adenosine phosphorylase</fullName>
    </alternativeName>
    <alternativeName>
        <fullName evidence="3">Cytidine phosphorylase</fullName>
    </alternativeName>
    <alternativeName>
        <fullName evidence="3">Guanosine phosphorylase</fullName>
    </alternativeName>
    <alternativeName>
        <fullName evidence="3">Inosine phosphorylase</fullName>
    </alternativeName>
    <alternativeName>
        <fullName evidence="3">Thymidine phosphorylase</fullName>
    </alternativeName>
    <alternativeName>
        <fullName evidence="3">Uridine phosphorylase</fullName>
    </alternativeName>
    <alternativeName>
        <fullName evidence="3">Xanthosine phosphorylase</fullName>
    </alternativeName>
</protein>
<comment type="caution">
    <text evidence="4">The sequence shown here is derived from an EMBL/GenBank/DDBJ whole genome shotgun (WGS) entry which is preliminary data.</text>
</comment>
<comment type="catalytic activity">
    <reaction evidence="3">
        <text>uridine + phosphate = alpha-D-ribose 1-phosphate + uracil</text>
        <dbReference type="Rhea" id="RHEA:24388"/>
        <dbReference type="ChEBI" id="CHEBI:16704"/>
        <dbReference type="ChEBI" id="CHEBI:17568"/>
        <dbReference type="ChEBI" id="CHEBI:43474"/>
        <dbReference type="ChEBI" id="CHEBI:57720"/>
        <dbReference type="EC" id="2.4.2.2"/>
    </reaction>
</comment>
<dbReference type="SUPFAM" id="SSF51182">
    <property type="entry name" value="RmlC-like cupins"/>
    <property type="match status" value="1"/>
</dbReference>
<evidence type="ECO:0000256" key="3">
    <source>
        <dbReference type="HAMAP-Rule" id="MF_01537"/>
    </source>
</evidence>
<dbReference type="InterPro" id="IPR014710">
    <property type="entry name" value="RmlC-like_jellyroll"/>
</dbReference>
<dbReference type="Proteomes" id="UP000651208">
    <property type="component" value="Unassembled WGS sequence"/>
</dbReference>
<dbReference type="Gene3D" id="2.60.120.10">
    <property type="entry name" value="Jelly Rolls"/>
    <property type="match status" value="1"/>
</dbReference>
<reference evidence="4 5" key="1">
    <citation type="submission" date="2020-06" db="EMBL/GenBank/DDBJ databases">
        <title>Frischella cerana isolated from Apis cerana gut homogenate.</title>
        <authorList>
            <person name="Wolter L.A."/>
            <person name="Suenami S."/>
            <person name="Miyazaki R."/>
        </authorList>
    </citation>
    <scope>NUCLEOTIDE SEQUENCE [LARGE SCALE GENOMIC DNA]</scope>
    <source>
        <strain evidence="4 5">Ac13</strain>
    </source>
</reference>
<comment type="catalytic activity">
    <reaction evidence="3">
        <text>guanosine + phosphate = alpha-D-ribose 1-phosphate + guanine</text>
        <dbReference type="Rhea" id="RHEA:13233"/>
        <dbReference type="ChEBI" id="CHEBI:16235"/>
        <dbReference type="ChEBI" id="CHEBI:16750"/>
        <dbReference type="ChEBI" id="CHEBI:43474"/>
        <dbReference type="ChEBI" id="CHEBI:57720"/>
        <dbReference type="EC" id="2.4.2.1"/>
    </reaction>
</comment>
<dbReference type="EC" id="2.4.2.2" evidence="3"/>
<comment type="catalytic activity">
    <reaction evidence="3">
        <text>thymidine + phosphate = 2-deoxy-alpha-D-ribose 1-phosphate + thymine</text>
        <dbReference type="Rhea" id="RHEA:16037"/>
        <dbReference type="ChEBI" id="CHEBI:17748"/>
        <dbReference type="ChEBI" id="CHEBI:17821"/>
        <dbReference type="ChEBI" id="CHEBI:43474"/>
        <dbReference type="ChEBI" id="CHEBI:57259"/>
        <dbReference type="EC" id="2.4.2.2"/>
    </reaction>
</comment>
<comment type="similarity">
    <text evidence="3">Belongs to the nucleoside phosphorylase PpnP family.</text>
</comment>
<comment type="catalytic activity">
    <reaction evidence="3">
        <text>adenosine + phosphate = alpha-D-ribose 1-phosphate + adenine</text>
        <dbReference type="Rhea" id="RHEA:27642"/>
        <dbReference type="ChEBI" id="CHEBI:16335"/>
        <dbReference type="ChEBI" id="CHEBI:16708"/>
        <dbReference type="ChEBI" id="CHEBI:43474"/>
        <dbReference type="ChEBI" id="CHEBI:57720"/>
        <dbReference type="EC" id="2.4.2.1"/>
    </reaction>
</comment>
<comment type="catalytic activity">
    <reaction evidence="3">
        <text>inosine + phosphate = alpha-D-ribose 1-phosphate + hypoxanthine</text>
        <dbReference type="Rhea" id="RHEA:27646"/>
        <dbReference type="ChEBI" id="CHEBI:17368"/>
        <dbReference type="ChEBI" id="CHEBI:17596"/>
        <dbReference type="ChEBI" id="CHEBI:43474"/>
        <dbReference type="ChEBI" id="CHEBI:57720"/>
        <dbReference type="EC" id="2.4.2.1"/>
    </reaction>
</comment>
<dbReference type="PANTHER" id="PTHR36540">
    <property type="entry name" value="PYRIMIDINE/PURINE NUCLEOSIDE PHOSPHORYLASE"/>
    <property type="match status" value="1"/>
</dbReference>
<keyword evidence="5" id="KW-1185">Reference proteome</keyword>
<evidence type="ECO:0000256" key="1">
    <source>
        <dbReference type="ARBA" id="ARBA00022676"/>
    </source>
</evidence>
<proteinExistence type="inferred from homology"/>
<dbReference type="InterPro" id="IPR009664">
    <property type="entry name" value="Ppnp"/>
</dbReference>
<dbReference type="Pfam" id="PF06865">
    <property type="entry name" value="Ppnp"/>
    <property type="match status" value="1"/>
</dbReference>
<comment type="function">
    <text evidence="3">Catalyzes the phosphorolysis of diverse nucleosides, yielding D-ribose 1-phosphate and the respective free bases. Can use uridine, adenosine, guanosine, cytidine, thymidine, inosine and xanthosine as substrates. Also catalyzes the reverse reactions.</text>
</comment>
<dbReference type="EMBL" id="JABURY010000019">
    <property type="protein sequence ID" value="MBC9131567.1"/>
    <property type="molecule type" value="Genomic_DNA"/>
</dbReference>
<name>A0ABR7QZC6_9GAMM</name>
<organism evidence="4 5">
    <name type="scientific">Frischella japonica</name>
    <dbReference type="NCBI Taxonomy" id="2741544"/>
    <lineage>
        <taxon>Bacteria</taxon>
        <taxon>Pseudomonadati</taxon>
        <taxon>Pseudomonadota</taxon>
        <taxon>Gammaproteobacteria</taxon>
        <taxon>Orbales</taxon>
        <taxon>Orbaceae</taxon>
        <taxon>Frischella</taxon>
    </lineage>
</organism>
<gene>
    <name evidence="3" type="primary">ppnP</name>
    <name evidence="4" type="ORF">FcAc13_09635</name>
</gene>
<comment type="catalytic activity">
    <reaction evidence="3">
        <text>a purine D-ribonucleoside + phosphate = a purine nucleobase + alpha-D-ribose 1-phosphate</text>
        <dbReference type="Rhea" id="RHEA:19805"/>
        <dbReference type="ChEBI" id="CHEBI:26386"/>
        <dbReference type="ChEBI" id="CHEBI:43474"/>
        <dbReference type="ChEBI" id="CHEBI:57720"/>
        <dbReference type="ChEBI" id="CHEBI:142355"/>
        <dbReference type="EC" id="2.4.2.1"/>
    </reaction>
</comment>
<evidence type="ECO:0000313" key="4">
    <source>
        <dbReference type="EMBL" id="MBC9131567.1"/>
    </source>
</evidence>
<accession>A0ABR7QZC6</accession>
<dbReference type="PANTHER" id="PTHR36540:SF1">
    <property type="entry name" value="PYRIMIDINE_PURINE NUCLEOSIDE PHOSPHORYLASE"/>
    <property type="match status" value="1"/>
</dbReference>
<dbReference type="EC" id="2.4.2.1" evidence="3"/>
<keyword evidence="1 3" id="KW-0328">Glycosyltransferase</keyword>
<dbReference type="InterPro" id="IPR011051">
    <property type="entry name" value="RmlC_Cupin_sf"/>
</dbReference>
<evidence type="ECO:0000256" key="2">
    <source>
        <dbReference type="ARBA" id="ARBA00022679"/>
    </source>
</evidence>
<dbReference type="RefSeq" id="WP_187756013.1">
    <property type="nucleotide sequence ID" value="NZ_JABURY010000019.1"/>
</dbReference>